<organism evidence="3 4">
    <name type="scientific">Amycolatopsis rhizosphaerae</name>
    <dbReference type="NCBI Taxonomy" id="2053003"/>
    <lineage>
        <taxon>Bacteria</taxon>
        <taxon>Bacillati</taxon>
        <taxon>Actinomycetota</taxon>
        <taxon>Actinomycetes</taxon>
        <taxon>Pseudonocardiales</taxon>
        <taxon>Pseudonocardiaceae</taxon>
        <taxon>Amycolatopsis</taxon>
    </lineage>
</organism>
<protein>
    <submittedName>
        <fullName evidence="3">Chromosome partitioning protein ParB</fullName>
    </submittedName>
</protein>
<evidence type="ECO:0000313" key="4">
    <source>
        <dbReference type="Proteomes" id="UP000320011"/>
    </source>
</evidence>
<keyword evidence="2" id="KW-0732">Signal</keyword>
<name>A0A558A293_9PSEU</name>
<dbReference type="Proteomes" id="UP000320011">
    <property type="component" value="Unassembled WGS sequence"/>
</dbReference>
<reference evidence="3 4" key="2">
    <citation type="submission" date="2019-08" db="EMBL/GenBank/DDBJ databases">
        <title>Amycolatopsis acidicola sp. nov., isolated from peat swamp forest soil.</title>
        <authorList>
            <person name="Srisuk N."/>
        </authorList>
    </citation>
    <scope>NUCLEOTIDE SEQUENCE [LARGE SCALE GENOMIC DNA]</scope>
    <source>
        <strain evidence="3 4">TBRC 6029</strain>
    </source>
</reference>
<evidence type="ECO:0000256" key="2">
    <source>
        <dbReference type="SAM" id="SignalP"/>
    </source>
</evidence>
<feature type="compositionally biased region" description="Low complexity" evidence="1">
    <location>
        <begin position="53"/>
        <end position="65"/>
    </location>
</feature>
<sequence>MLSTRMRIGLAAGAFVIVAGAVTGTALAASGGGAPAPATTTHAPTAEPSRSDPAPQQTAAPVPVT</sequence>
<keyword evidence="4" id="KW-1185">Reference proteome</keyword>
<feature type="non-terminal residue" evidence="3">
    <location>
        <position position="65"/>
    </location>
</feature>
<dbReference type="EMBL" id="VJWX01000690">
    <property type="protein sequence ID" value="TVT18372.1"/>
    <property type="molecule type" value="Genomic_DNA"/>
</dbReference>
<reference evidence="3 4" key="1">
    <citation type="submission" date="2019-07" db="EMBL/GenBank/DDBJ databases">
        <authorList>
            <person name="Duangmal K."/>
            <person name="Teo W.F.A."/>
        </authorList>
    </citation>
    <scope>NUCLEOTIDE SEQUENCE [LARGE SCALE GENOMIC DNA]</scope>
    <source>
        <strain evidence="3 4">TBRC 6029</strain>
    </source>
</reference>
<feature type="signal peptide" evidence="2">
    <location>
        <begin position="1"/>
        <end position="28"/>
    </location>
</feature>
<gene>
    <name evidence="3" type="ORF">FNH05_35560</name>
</gene>
<evidence type="ECO:0000313" key="3">
    <source>
        <dbReference type="EMBL" id="TVT18372.1"/>
    </source>
</evidence>
<comment type="caution">
    <text evidence="3">The sequence shown here is derived from an EMBL/GenBank/DDBJ whole genome shotgun (WGS) entry which is preliminary data.</text>
</comment>
<dbReference type="AlphaFoldDB" id="A0A558A293"/>
<accession>A0A558A293</accession>
<feature type="compositionally biased region" description="Low complexity" evidence="1">
    <location>
        <begin position="28"/>
        <end position="46"/>
    </location>
</feature>
<feature type="chain" id="PRO_5021710607" evidence="2">
    <location>
        <begin position="29"/>
        <end position="65"/>
    </location>
</feature>
<evidence type="ECO:0000256" key="1">
    <source>
        <dbReference type="SAM" id="MobiDB-lite"/>
    </source>
</evidence>
<proteinExistence type="predicted"/>
<feature type="region of interest" description="Disordered" evidence="1">
    <location>
        <begin position="28"/>
        <end position="65"/>
    </location>
</feature>